<feature type="compositionally biased region" description="Low complexity" evidence="1">
    <location>
        <begin position="148"/>
        <end position="162"/>
    </location>
</feature>
<dbReference type="PANTHER" id="PTHR15615">
    <property type="match status" value="1"/>
</dbReference>
<dbReference type="Proteomes" id="UP000275385">
    <property type="component" value="Unassembled WGS sequence"/>
</dbReference>
<name>A0A420YGN9_9PEZI</name>
<protein>
    <recommendedName>
        <fullName evidence="4">Cyclin</fullName>
    </recommendedName>
</protein>
<evidence type="ECO:0000313" key="3">
    <source>
        <dbReference type="Proteomes" id="UP000275385"/>
    </source>
</evidence>
<dbReference type="GO" id="GO:0016538">
    <property type="term" value="F:cyclin-dependent protein serine/threonine kinase regulator activity"/>
    <property type="evidence" value="ECO:0007669"/>
    <property type="project" value="TreeGrafter"/>
</dbReference>
<feature type="compositionally biased region" description="Low complexity" evidence="1">
    <location>
        <begin position="476"/>
        <end position="489"/>
    </location>
</feature>
<feature type="compositionally biased region" description="Polar residues" evidence="1">
    <location>
        <begin position="128"/>
        <end position="147"/>
    </location>
</feature>
<dbReference type="STRING" id="177199.A0A420YGN9"/>
<dbReference type="OrthoDB" id="244495at2759"/>
<dbReference type="AlphaFoldDB" id="A0A420YGN9"/>
<organism evidence="2 3">
    <name type="scientific">Coniochaeta pulveracea</name>
    <dbReference type="NCBI Taxonomy" id="177199"/>
    <lineage>
        <taxon>Eukaryota</taxon>
        <taxon>Fungi</taxon>
        <taxon>Dikarya</taxon>
        <taxon>Ascomycota</taxon>
        <taxon>Pezizomycotina</taxon>
        <taxon>Sordariomycetes</taxon>
        <taxon>Sordariomycetidae</taxon>
        <taxon>Coniochaetales</taxon>
        <taxon>Coniochaetaceae</taxon>
        <taxon>Coniochaeta</taxon>
    </lineage>
</organism>
<gene>
    <name evidence="2" type="ORF">DL546_008458</name>
</gene>
<evidence type="ECO:0008006" key="4">
    <source>
        <dbReference type="Google" id="ProtNLM"/>
    </source>
</evidence>
<dbReference type="PANTHER" id="PTHR15615:SF118">
    <property type="entry name" value="CYCLIN, HYPOTHETICAL (EUROFUNG)"/>
    <property type="match status" value="1"/>
</dbReference>
<comment type="caution">
    <text evidence="2">The sequence shown here is derived from an EMBL/GenBank/DDBJ whole genome shotgun (WGS) entry which is preliminary data.</text>
</comment>
<dbReference type="Gene3D" id="1.10.472.10">
    <property type="entry name" value="Cyclin-like"/>
    <property type="match status" value="1"/>
</dbReference>
<feature type="region of interest" description="Disordered" evidence="1">
    <location>
        <begin position="386"/>
        <end position="490"/>
    </location>
</feature>
<feature type="region of interest" description="Disordered" evidence="1">
    <location>
        <begin position="742"/>
        <end position="761"/>
    </location>
</feature>
<evidence type="ECO:0000256" key="1">
    <source>
        <dbReference type="SAM" id="MobiDB-lite"/>
    </source>
</evidence>
<dbReference type="GO" id="GO:0000307">
    <property type="term" value="C:cyclin-dependent protein kinase holoenzyme complex"/>
    <property type="evidence" value="ECO:0007669"/>
    <property type="project" value="TreeGrafter"/>
</dbReference>
<feature type="region of interest" description="Disordered" evidence="1">
    <location>
        <begin position="77"/>
        <end position="178"/>
    </location>
</feature>
<feature type="region of interest" description="Disordered" evidence="1">
    <location>
        <begin position="1"/>
        <end position="40"/>
    </location>
</feature>
<dbReference type="GO" id="GO:0019901">
    <property type="term" value="F:protein kinase binding"/>
    <property type="evidence" value="ECO:0007669"/>
    <property type="project" value="InterPro"/>
</dbReference>
<dbReference type="InterPro" id="IPR036915">
    <property type="entry name" value="Cyclin-like_sf"/>
</dbReference>
<dbReference type="Pfam" id="PF08613">
    <property type="entry name" value="Cyclin"/>
    <property type="match status" value="1"/>
</dbReference>
<dbReference type="InterPro" id="IPR013922">
    <property type="entry name" value="Cyclin_PHO80-like"/>
</dbReference>
<feature type="compositionally biased region" description="Low complexity" evidence="1">
    <location>
        <begin position="414"/>
        <end position="427"/>
    </location>
</feature>
<proteinExistence type="predicted"/>
<feature type="compositionally biased region" description="Polar residues" evidence="1">
    <location>
        <begin position="430"/>
        <end position="446"/>
    </location>
</feature>
<keyword evidence="3" id="KW-1185">Reference proteome</keyword>
<sequence length="761" mass="82838">MYPSTFQLDYRPPPILGTPDSLGSQGLSNRAIGRTGQHASDPEQQILLSHYKPAFHSGLRTPPSDEMGTKYQLPNMAAHQNPQGHYPPYATTVPASYGGQRGDPVFNDAFSNASLREQYQRQHHMTATHGQSIQPSAGFGATSQAFHTSRSSTRPNTPSSATLPGVSSHRRANSEPSTTARDAAMVLHSLEMPPCIGAKGGDLVDLVAQITCMIWFEPISTLRAAENIRSVPYRALVRRLDKASVPNQSFKAWVRQVLETTQVTQNVILLALLYIYRLKMTIPTVRGQPGSEHRLLTVALMLGNKFLDDNTYTNKTWADVSGLEVKEIHVMEVEFLQNLQYNLLASKAQWEEWLVKLSGFREYCERAQRPQQLPLAIPAPGYRSANVSPLSSPTGMLQVSPHSQQPPLSLHAYSPGTTSLPSSGPATAWPPSSQVPLGGMPTSTSPLGRRPAMQQNQSHRKRSLDEAQTEPPAKRLQLQPQHSQPQAQLHAHDVSLYQAQAQVPTANRYAQMPQPGNRPDAVRLPVPNLTSDTNTASAAPSSATTYGSGNLYVPQQGSALSLPPLMPGVRAMSTVFPPTTTSFTPQLVLGSTGSAMPAVPAPVVTPISSYPMSNYTTPTKRMSPGTLTPAAVASYASSPLDGGYTYTYPSMTNTPIKNRSVAGSVHTPLSQSPSVYLQQRQSPYKPVRQVNTLLYPPPSAFLQEYHFGNVVPAAQMHYQPLGRREVRTGILPEFAAARSNLYGSGQHQGYPDMQRTPMPQA</sequence>
<evidence type="ECO:0000313" key="2">
    <source>
        <dbReference type="EMBL" id="RKU47026.1"/>
    </source>
</evidence>
<reference evidence="2 3" key="1">
    <citation type="submission" date="2018-08" db="EMBL/GenBank/DDBJ databases">
        <title>Draft genome of the lignicolous fungus Coniochaeta pulveracea.</title>
        <authorList>
            <person name="Borstlap C.J."/>
            <person name="De Witt R.N."/>
            <person name="Botha A."/>
            <person name="Volschenk H."/>
        </authorList>
    </citation>
    <scope>NUCLEOTIDE SEQUENCE [LARGE SCALE GENOMIC DNA]</scope>
    <source>
        <strain evidence="2 3">CAB683</strain>
    </source>
</reference>
<accession>A0A420YGN9</accession>
<feature type="compositionally biased region" description="Polar residues" evidence="1">
    <location>
        <begin position="386"/>
        <end position="407"/>
    </location>
</feature>
<dbReference type="SUPFAM" id="SSF47954">
    <property type="entry name" value="Cyclin-like"/>
    <property type="match status" value="1"/>
</dbReference>
<dbReference type="GO" id="GO:0005634">
    <property type="term" value="C:nucleus"/>
    <property type="evidence" value="ECO:0007669"/>
    <property type="project" value="TreeGrafter"/>
</dbReference>
<dbReference type="EMBL" id="QVQW01000011">
    <property type="protein sequence ID" value="RKU47026.1"/>
    <property type="molecule type" value="Genomic_DNA"/>
</dbReference>
<dbReference type="CDD" id="cd20557">
    <property type="entry name" value="CYCLIN_ScPCL1-like"/>
    <property type="match status" value="1"/>
</dbReference>